<feature type="chain" id="PRO_5045101924" evidence="2">
    <location>
        <begin position="24"/>
        <end position="567"/>
    </location>
</feature>
<dbReference type="PROSITE" id="PS51123">
    <property type="entry name" value="OMPA_2"/>
    <property type="match status" value="1"/>
</dbReference>
<protein>
    <submittedName>
        <fullName evidence="4">OmpA family protein</fullName>
    </submittedName>
</protein>
<dbReference type="CDD" id="cd07185">
    <property type="entry name" value="OmpA_C-like"/>
    <property type="match status" value="1"/>
</dbReference>
<accession>A0ABV8EKM9</accession>
<reference evidence="5" key="1">
    <citation type="journal article" date="2019" name="Int. J. Syst. Evol. Microbiol.">
        <title>The Global Catalogue of Microorganisms (GCM) 10K type strain sequencing project: providing services to taxonomists for standard genome sequencing and annotation.</title>
        <authorList>
            <consortium name="The Broad Institute Genomics Platform"/>
            <consortium name="The Broad Institute Genome Sequencing Center for Infectious Disease"/>
            <person name="Wu L."/>
            <person name="Ma J."/>
        </authorList>
    </citation>
    <scope>NUCLEOTIDE SEQUENCE [LARGE SCALE GENOMIC DNA]</scope>
    <source>
        <strain evidence="5">CECT 8551</strain>
    </source>
</reference>
<dbReference type="InterPro" id="IPR050330">
    <property type="entry name" value="Bact_OuterMem_StrucFunc"/>
</dbReference>
<keyword evidence="5" id="KW-1185">Reference proteome</keyword>
<dbReference type="InterPro" id="IPR011659">
    <property type="entry name" value="WD40"/>
</dbReference>
<organism evidence="4 5">
    <name type="scientific">Belliella kenyensis</name>
    <dbReference type="NCBI Taxonomy" id="1472724"/>
    <lineage>
        <taxon>Bacteria</taxon>
        <taxon>Pseudomonadati</taxon>
        <taxon>Bacteroidota</taxon>
        <taxon>Cytophagia</taxon>
        <taxon>Cytophagales</taxon>
        <taxon>Cyclobacteriaceae</taxon>
        <taxon>Belliella</taxon>
    </lineage>
</organism>
<dbReference type="Pfam" id="PF00691">
    <property type="entry name" value="OmpA"/>
    <property type="match status" value="1"/>
</dbReference>
<dbReference type="InterPro" id="IPR006665">
    <property type="entry name" value="OmpA-like"/>
</dbReference>
<dbReference type="EMBL" id="JBHSAV010000023">
    <property type="protein sequence ID" value="MFC3976129.1"/>
    <property type="molecule type" value="Genomic_DNA"/>
</dbReference>
<keyword evidence="1" id="KW-0472">Membrane</keyword>
<evidence type="ECO:0000313" key="4">
    <source>
        <dbReference type="EMBL" id="MFC3976129.1"/>
    </source>
</evidence>
<dbReference type="PRINTS" id="PR01023">
    <property type="entry name" value="NAFLGMOTY"/>
</dbReference>
<gene>
    <name evidence="4" type="ORF">ACFOUP_07060</name>
</gene>
<keyword evidence="2" id="KW-0732">Signal</keyword>
<dbReference type="PANTHER" id="PTHR30329">
    <property type="entry name" value="STATOR ELEMENT OF FLAGELLAR MOTOR COMPLEX"/>
    <property type="match status" value="1"/>
</dbReference>
<dbReference type="SUPFAM" id="SSF103088">
    <property type="entry name" value="OmpA-like"/>
    <property type="match status" value="1"/>
</dbReference>
<proteinExistence type="predicted"/>
<evidence type="ECO:0000256" key="1">
    <source>
        <dbReference type="PROSITE-ProRule" id="PRU00473"/>
    </source>
</evidence>
<name>A0ABV8EKM9_9BACT</name>
<evidence type="ECO:0000259" key="3">
    <source>
        <dbReference type="PROSITE" id="PS51123"/>
    </source>
</evidence>
<dbReference type="Pfam" id="PF07676">
    <property type="entry name" value="PD40"/>
    <property type="match status" value="1"/>
</dbReference>
<dbReference type="PANTHER" id="PTHR30329:SF21">
    <property type="entry name" value="LIPOPROTEIN YIAD-RELATED"/>
    <property type="match status" value="1"/>
</dbReference>
<comment type="caution">
    <text evidence="4">The sequence shown here is derived from an EMBL/GenBank/DDBJ whole genome shotgun (WGS) entry which is preliminary data.</text>
</comment>
<feature type="domain" description="OmpA-like" evidence="3">
    <location>
        <begin position="449"/>
        <end position="567"/>
    </location>
</feature>
<dbReference type="Gene3D" id="3.30.1330.60">
    <property type="entry name" value="OmpA-like domain"/>
    <property type="match status" value="1"/>
</dbReference>
<dbReference type="Proteomes" id="UP001595766">
    <property type="component" value="Unassembled WGS sequence"/>
</dbReference>
<evidence type="ECO:0000256" key="2">
    <source>
        <dbReference type="SAM" id="SignalP"/>
    </source>
</evidence>
<dbReference type="RefSeq" id="WP_241290650.1">
    <property type="nucleotide sequence ID" value="NZ_JAKZGR010000001.1"/>
</dbReference>
<dbReference type="SUPFAM" id="SSF82171">
    <property type="entry name" value="DPP6 N-terminal domain-like"/>
    <property type="match status" value="1"/>
</dbReference>
<feature type="signal peptide" evidence="2">
    <location>
        <begin position="1"/>
        <end position="23"/>
    </location>
</feature>
<dbReference type="InterPro" id="IPR036737">
    <property type="entry name" value="OmpA-like_sf"/>
</dbReference>
<evidence type="ECO:0000313" key="5">
    <source>
        <dbReference type="Proteomes" id="UP001595766"/>
    </source>
</evidence>
<sequence length="567" mass="62523">MNNFLKASGIFLLAFSFATQSVAQEVVPLKVLNTPYDEQHPVVSPNGELFYSVGFHPDNLGGNTDLGDIWMAKQSASGDWLAPVHVRSLSTNGNDVVVGFPDALTAYVYHSGDGVKIKQGIHQYARFGSEWNYVRMLSMGNFRNQSSHFSGRLSKDNKAIIMALNSYGSYGNEDLYVSEMIREGLWSSPTNLGSDVNSFGQEMTPSISSDLSTIYFSSNSNTAGRGRDVYMAKRKGEGWDQWSKPIPQSQVNTEGAELSYLVFDLENERAIFTSTKNSEGFGDLMLVAHLINEEDESKEENTISETFQTVQDSNVVTQPDTLTRNAMDTSVVNEREAIEELKSEVSQIADAVVSIETPESPDSVNFDSEKSHVQITVKDASTLDEISYNLTTTNRQGVKSTLEDAEALENMMNTGQLVSFTISSQGYIPATLSAGVLNEDKLEVLLTPVRSGALIVLENIQFNRGTADFADAQSINQLDELVDFMKANPNVTVRLEGHTDNAGDPQLNKELSMQRASKIRAYLTLKGVEFESVRIAGWGGARPIADNGTEEGREKNRRVEFIIDRIK</sequence>